<evidence type="ECO:0000256" key="4">
    <source>
        <dbReference type="ARBA" id="ARBA00022989"/>
    </source>
</evidence>
<accession>A0A1X9LFZ7</accession>
<dbReference type="InterPro" id="IPR011701">
    <property type="entry name" value="MFS"/>
</dbReference>
<name>A0A1X9LFZ7_9MICO</name>
<reference evidence="6 7" key="1">
    <citation type="submission" date="2017-04" db="EMBL/GenBank/DDBJ databases">
        <authorList>
            <person name="Afonso C.L."/>
            <person name="Miller P.J."/>
            <person name="Scott M.A."/>
            <person name="Spackman E."/>
            <person name="Goraichik I."/>
            <person name="Dimitrov K.M."/>
            <person name="Suarez D.L."/>
            <person name="Swayne D.E."/>
        </authorList>
    </citation>
    <scope>NUCLEOTIDE SEQUENCE [LARGE SCALE GENOMIC DNA]</scope>
    <source>
        <strain evidence="7">XA(T)</strain>
    </source>
</reference>
<comment type="subcellular location">
    <subcellularLocation>
        <location evidence="1">Cell membrane</location>
        <topology evidence="1">Multi-pass membrane protein</topology>
    </subcellularLocation>
</comment>
<dbReference type="EMBL" id="CP020715">
    <property type="protein sequence ID" value="ARJ04125.1"/>
    <property type="molecule type" value="Genomic_DNA"/>
</dbReference>
<gene>
    <name evidence="6" type="ORF">B5808_01970</name>
</gene>
<dbReference type="PROSITE" id="PS50850">
    <property type="entry name" value="MFS"/>
    <property type="match status" value="1"/>
</dbReference>
<dbReference type="PANTHER" id="PTHR43124:SF3">
    <property type="entry name" value="CHLORAMPHENICOL EFFLUX PUMP RV0191"/>
    <property type="match status" value="1"/>
</dbReference>
<evidence type="ECO:0000313" key="6">
    <source>
        <dbReference type="EMBL" id="ARJ04125.1"/>
    </source>
</evidence>
<evidence type="ECO:0000256" key="5">
    <source>
        <dbReference type="ARBA" id="ARBA00023136"/>
    </source>
</evidence>
<sequence>MVGFMIGAFALGTSESVVAGILPQISAGTGVAVAGVGSLVLAYAATVTVLGPLVTVALSRWSTRRTLLALLVWYAAANVLAASAPTFEVLFVARVLAGLAHTTILVRFSLTAIHLARPGREASSMGMVLVGLTAASVLGVPAGIVLTDLASWRAPFLLIAALALLALVVVMLRLPALPAPARSRLRGELGWMRRPGVLVGIGMSVLCAGASMLVMTYVAPLLTGFSGLDPALLPAVLLLYGVGGVVGNLLGARLADRDLARALTWSSAALAVTLAALWSVAALPWAAVAVLAAGVAYFATITPISALVARESAGPASDVALAVNSSAFNLGIAGAAGAGGLILGAGAPASALPAAALLPALAALALVLAYRRLSSPERSLPAASPAIKD</sequence>
<keyword evidence="2" id="KW-1003">Cell membrane</keyword>
<dbReference type="InterPro" id="IPR050189">
    <property type="entry name" value="MFS_Efflux_Transporters"/>
</dbReference>
<dbReference type="Gene3D" id="1.20.1250.20">
    <property type="entry name" value="MFS general substrate transporter like domains"/>
    <property type="match status" value="2"/>
</dbReference>
<dbReference type="GO" id="GO:0022857">
    <property type="term" value="F:transmembrane transporter activity"/>
    <property type="evidence" value="ECO:0007669"/>
    <property type="project" value="InterPro"/>
</dbReference>
<dbReference type="PANTHER" id="PTHR43124">
    <property type="entry name" value="PURINE EFFLUX PUMP PBUE"/>
    <property type="match status" value="1"/>
</dbReference>
<protein>
    <submittedName>
        <fullName evidence="6">Uncharacterized protein</fullName>
    </submittedName>
</protein>
<evidence type="ECO:0000256" key="2">
    <source>
        <dbReference type="ARBA" id="ARBA00022475"/>
    </source>
</evidence>
<dbReference type="SUPFAM" id="SSF103473">
    <property type="entry name" value="MFS general substrate transporter"/>
    <property type="match status" value="1"/>
</dbReference>
<keyword evidence="7" id="KW-1185">Reference proteome</keyword>
<dbReference type="InterPro" id="IPR036259">
    <property type="entry name" value="MFS_trans_sf"/>
</dbReference>
<keyword evidence="5" id="KW-0472">Membrane</keyword>
<dbReference type="AlphaFoldDB" id="A0A1X9LFZ7"/>
<dbReference type="KEGG" id="cphy:B5808_01970"/>
<evidence type="ECO:0000256" key="1">
    <source>
        <dbReference type="ARBA" id="ARBA00004651"/>
    </source>
</evidence>
<dbReference type="Proteomes" id="UP000192775">
    <property type="component" value="Chromosome"/>
</dbReference>
<organism evidence="6 7">
    <name type="scientific">Cnuibacter physcomitrellae</name>
    <dbReference type="NCBI Taxonomy" id="1619308"/>
    <lineage>
        <taxon>Bacteria</taxon>
        <taxon>Bacillati</taxon>
        <taxon>Actinomycetota</taxon>
        <taxon>Actinomycetes</taxon>
        <taxon>Micrococcales</taxon>
        <taxon>Microbacteriaceae</taxon>
        <taxon>Cnuibacter</taxon>
    </lineage>
</organism>
<dbReference type="PRINTS" id="PR01035">
    <property type="entry name" value="TCRTETA"/>
</dbReference>
<dbReference type="STRING" id="1619308.B5808_01970"/>
<evidence type="ECO:0000256" key="3">
    <source>
        <dbReference type="ARBA" id="ARBA00022692"/>
    </source>
</evidence>
<keyword evidence="3" id="KW-0812">Transmembrane</keyword>
<proteinExistence type="predicted"/>
<keyword evidence="4" id="KW-1133">Transmembrane helix</keyword>
<dbReference type="InterPro" id="IPR001958">
    <property type="entry name" value="Tet-R_TetA/multi-R_MdtG-like"/>
</dbReference>
<dbReference type="Pfam" id="PF07690">
    <property type="entry name" value="MFS_1"/>
    <property type="match status" value="1"/>
</dbReference>
<dbReference type="GO" id="GO:0005886">
    <property type="term" value="C:plasma membrane"/>
    <property type="evidence" value="ECO:0007669"/>
    <property type="project" value="UniProtKB-SubCell"/>
</dbReference>
<evidence type="ECO:0000313" key="7">
    <source>
        <dbReference type="Proteomes" id="UP000192775"/>
    </source>
</evidence>
<dbReference type="InterPro" id="IPR020846">
    <property type="entry name" value="MFS_dom"/>
</dbReference>